<evidence type="ECO:0000259" key="1">
    <source>
        <dbReference type="Pfam" id="PF23768"/>
    </source>
</evidence>
<dbReference type="InterPro" id="IPR055591">
    <property type="entry name" value="DUF7167"/>
</dbReference>
<organism evidence="2 3">
    <name type="scientific">Proteus appendicitidis</name>
    <dbReference type="NCBI Taxonomy" id="3034648"/>
    <lineage>
        <taxon>Bacteria</taxon>
        <taxon>Pseudomonadati</taxon>
        <taxon>Pseudomonadota</taxon>
        <taxon>Gammaproteobacteria</taxon>
        <taxon>Enterobacterales</taxon>
        <taxon>Morganellaceae</taxon>
        <taxon>Proteus</taxon>
    </lineage>
</organism>
<dbReference type="Proteomes" id="UP001226651">
    <property type="component" value="Chromosome"/>
</dbReference>
<keyword evidence="3" id="KW-1185">Reference proteome</keyword>
<name>A0ABY8Y4A3_9GAMM</name>
<gene>
    <name evidence="2" type="ORF">QQS39_11575</name>
</gene>
<feature type="domain" description="DUF7167" evidence="1">
    <location>
        <begin position="5"/>
        <end position="58"/>
    </location>
</feature>
<protein>
    <recommendedName>
        <fullName evidence="1">DUF7167 domain-containing protein</fullName>
    </recommendedName>
</protein>
<accession>A0ABY8Y4A3</accession>
<proteinExistence type="predicted"/>
<dbReference type="RefSeq" id="WP_202611569.1">
    <property type="nucleotide sequence ID" value="NZ_CP127389.1"/>
</dbReference>
<dbReference type="Pfam" id="PF23768">
    <property type="entry name" value="DUF7167"/>
    <property type="match status" value="1"/>
</dbReference>
<sequence length="59" mass="6840">MSDKQMHLYAHLYCSNARGDTELGITESEWEAMSEDEQQEIIGQYMANIVDMWVAPKED</sequence>
<reference evidence="2 3" key="1">
    <citation type="submission" date="2023-06" db="EMBL/GenBank/DDBJ databases">
        <title>Proteus appendicitidis sp. nov., isolated from the appendiceal pus of an appendicitis patient in Yongzhou, China.</title>
        <authorList>
            <person name="Cai X."/>
        </authorList>
    </citation>
    <scope>NUCLEOTIDE SEQUENCE [LARGE SCALE GENOMIC DNA]</scope>
    <source>
        <strain evidence="2 3">HZ0627</strain>
    </source>
</reference>
<evidence type="ECO:0000313" key="2">
    <source>
        <dbReference type="EMBL" id="WIV87117.1"/>
    </source>
</evidence>
<evidence type="ECO:0000313" key="3">
    <source>
        <dbReference type="Proteomes" id="UP001226651"/>
    </source>
</evidence>
<dbReference type="EMBL" id="CP127389">
    <property type="protein sequence ID" value="WIV87117.1"/>
    <property type="molecule type" value="Genomic_DNA"/>
</dbReference>